<feature type="domain" description="Reverse transcriptase" evidence="1">
    <location>
        <begin position="720"/>
        <end position="880"/>
    </location>
</feature>
<keyword evidence="3" id="KW-1185">Reference proteome</keyword>
<organism evidence="3 4">
    <name type="scientific">Heligmosomoides polygyrus</name>
    <name type="common">Parasitic roundworm</name>
    <dbReference type="NCBI Taxonomy" id="6339"/>
    <lineage>
        <taxon>Eukaryota</taxon>
        <taxon>Metazoa</taxon>
        <taxon>Ecdysozoa</taxon>
        <taxon>Nematoda</taxon>
        <taxon>Chromadorea</taxon>
        <taxon>Rhabditida</taxon>
        <taxon>Rhabditina</taxon>
        <taxon>Rhabditomorpha</taxon>
        <taxon>Strongyloidea</taxon>
        <taxon>Heligmosomidae</taxon>
        <taxon>Heligmosomoides</taxon>
    </lineage>
</organism>
<dbReference type="CDD" id="cd01647">
    <property type="entry name" value="RT_LTR"/>
    <property type="match status" value="1"/>
</dbReference>
<dbReference type="InterPro" id="IPR053134">
    <property type="entry name" value="RNA-dir_DNA_polymerase"/>
</dbReference>
<gene>
    <name evidence="2" type="ORF">HPBE_LOCUS20081</name>
</gene>
<name>A0A183GCZ9_HELPZ</name>
<dbReference type="WBParaSite" id="HPBE_0002008201-mRNA-1">
    <property type="protein sequence ID" value="HPBE_0002008201-mRNA-1"/>
    <property type="gene ID" value="HPBE_0002008201"/>
</dbReference>
<dbReference type="InterPro" id="IPR043502">
    <property type="entry name" value="DNA/RNA_pol_sf"/>
</dbReference>
<dbReference type="EMBL" id="UZAH01031844">
    <property type="protein sequence ID" value="VDP18154.1"/>
    <property type="molecule type" value="Genomic_DNA"/>
</dbReference>
<evidence type="ECO:0000313" key="2">
    <source>
        <dbReference type="EMBL" id="VDP18154.1"/>
    </source>
</evidence>
<dbReference type="SUPFAM" id="SSF56672">
    <property type="entry name" value="DNA/RNA polymerases"/>
    <property type="match status" value="1"/>
</dbReference>
<dbReference type="PANTHER" id="PTHR24559">
    <property type="entry name" value="TRANSPOSON TY3-I GAG-POL POLYPROTEIN"/>
    <property type="match status" value="1"/>
</dbReference>
<accession>A0A3P8CFN6</accession>
<dbReference type="Gene3D" id="2.40.70.10">
    <property type="entry name" value="Acid Proteases"/>
    <property type="match status" value="1"/>
</dbReference>
<dbReference type="Proteomes" id="UP000050761">
    <property type="component" value="Unassembled WGS sequence"/>
</dbReference>
<dbReference type="OrthoDB" id="5846593at2759"/>
<sequence length="905" mass="99854">MEQCIRQGPVGLQPMNSLSTGPTPHLGVVVIIPSRHGDDHPESAVGSLHSCRYRDGSCILPDGSALIWELVQEEICRYIPVGKMHGHLLGKVWLSDSKEFALSWTSFLDPVFDCCKTLQITDQGYATVQVRHSLRSANSEAGVVTSNQLSAELLTVEGSVNSPLTSFLRHAISSLCDRTNLLAISLQQSLRDNPTVLARRLLGRQDIAATYLGNGLVQIHSCIPIPSSHWHFVSFNGSCFRHPRLQLVMPSGLQHLAFLDPDTRVILDHSAPLPCSSYSPDGATFHNNILSHLVFRNGHGSASPSLSGTSPRCQLFAFLQHHLGNPVPGIKLQRVAIDAQSGWPPRASIVQSQVLTTNSSSSFFVAQIPISVNGVAMLALVDTGAAITVTSSSLSSLLGVFRLQHSSVTSAVGMAGIQVPLVGCAPLTLQVGHITLEHLVYFTKGPCVPRHVDKYNILGNDFLSRVPSWHISYSKRLFTVGDNSVQILSTAVPSSAVVTSPEEVIVSVAATTVIPAATETLVRCFLDQPLPGHMMLVSQSTHVLAKNLTVSPAVFQAPTIFLLVTNPSSKAEVLYTKQRLGTAVPLVQDETGMLALRQLVSPKGSFIVDPAITNRDFIDQAAPLNIDLSQCDVIEQQKSLLLQLFTEFRDRISHSNYDLGSYHHTLVDVKTTTDILPTKFRPPRIPIKFQKELDEHINKLLKSGRIAESDTPWVHNTVLVKKRDGSLRVCLDFRPLNTITIPDHYPLPRIEDLLSKVAGHRYYTTLELASGYMQLLMTPQSQEKCGWATHRGIYQFVYLPFGLRNAGAYFCRAMSRILAEIDENCLACIDDIIVFNKDFDSHLQSIRKVFNRFRTFNIKTSGKKLTEIARPQITFLGHEISRDSYSPARRNIQFRTSPRRQPSKK</sequence>
<dbReference type="Pfam" id="PF13975">
    <property type="entry name" value="gag-asp_proteas"/>
    <property type="match status" value="1"/>
</dbReference>
<dbReference type="SUPFAM" id="SSF50630">
    <property type="entry name" value="Acid proteases"/>
    <property type="match status" value="1"/>
</dbReference>
<dbReference type="Pfam" id="PF00078">
    <property type="entry name" value="RVT_1"/>
    <property type="match status" value="1"/>
</dbReference>
<proteinExistence type="predicted"/>
<dbReference type="InterPro" id="IPR043128">
    <property type="entry name" value="Rev_trsase/Diguanyl_cyclase"/>
</dbReference>
<dbReference type="Gene3D" id="3.30.70.270">
    <property type="match status" value="1"/>
</dbReference>
<dbReference type="PROSITE" id="PS00141">
    <property type="entry name" value="ASP_PROTEASE"/>
    <property type="match status" value="1"/>
</dbReference>
<dbReference type="InterPro" id="IPR000477">
    <property type="entry name" value="RT_dom"/>
</dbReference>
<dbReference type="GO" id="GO:0004190">
    <property type="term" value="F:aspartic-type endopeptidase activity"/>
    <property type="evidence" value="ECO:0007669"/>
    <property type="project" value="InterPro"/>
</dbReference>
<evidence type="ECO:0000259" key="1">
    <source>
        <dbReference type="Pfam" id="PF00078"/>
    </source>
</evidence>
<dbReference type="GO" id="GO:0006508">
    <property type="term" value="P:proteolysis"/>
    <property type="evidence" value="ECO:0007669"/>
    <property type="project" value="InterPro"/>
</dbReference>
<dbReference type="AlphaFoldDB" id="A0A183GCZ9"/>
<evidence type="ECO:0000313" key="4">
    <source>
        <dbReference type="WBParaSite" id="HPBE_0002008201-mRNA-1"/>
    </source>
</evidence>
<accession>A0A183GCZ9</accession>
<dbReference type="PANTHER" id="PTHR24559:SF444">
    <property type="entry name" value="REVERSE TRANSCRIPTASE DOMAIN-CONTAINING PROTEIN"/>
    <property type="match status" value="1"/>
</dbReference>
<reference evidence="4" key="2">
    <citation type="submission" date="2019-09" db="UniProtKB">
        <authorList>
            <consortium name="WormBaseParasite"/>
        </authorList>
    </citation>
    <scope>IDENTIFICATION</scope>
</reference>
<evidence type="ECO:0000313" key="3">
    <source>
        <dbReference type="Proteomes" id="UP000050761"/>
    </source>
</evidence>
<reference evidence="2 3" key="1">
    <citation type="submission" date="2018-11" db="EMBL/GenBank/DDBJ databases">
        <authorList>
            <consortium name="Pathogen Informatics"/>
        </authorList>
    </citation>
    <scope>NUCLEOTIDE SEQUENCE [LARGE SCALE GENOMIC DNA]</scope>
</reference>
<dbReference type="InterPro" id="IPR001969">
    <property type="entry name" value="Aspartic_peptidase_AS"/>
</dbReference>
<dbReference type="Gene3D" id="3.10.10.10">
    <property type="entry name" value="HIV Type 1 Reverse Transcriptase, subunit A, domain 1"/>
    <property type="match status" value="1"/>
</dbReference>
<dbReference type="InterPro" id="IPR021109">
    <property type="entry name" value="Peptidase_aspartic_dom_sf"/>
</dbReference>
<protein>
    <submittedName>
        <fullName evidence="4">Reverse transcriptase domain-containing protein</fullName>
    </submittedName>
</protein>